<dbReference type="EC" id="4.2.2.29" evidence="7"/>
<dbReference type="EMBL" id="BAABHM010000016">
    <property type="protein sequence ID" value="GAA4712055.1"/>
    <property type="molecule type" value="Genomic_DNA"/>
</dbReference>
<evidence type="ECO:0000313" key="10">
    <source>
        <dbReference type="Proteomes" id="UP001500843"/>
    </source>
</evidence>
<keyword evidence="6 7" id="KW-0961">Cell wall biogenesis/degradation</keyword>
<sequence>MTEALPGVNYQGPPRHASGSRGGRGDHRDVQTSRRDRRPNRRSKRSRRPLIVAAVAVLVVLGALGAWTVKNDGYLFGLRTPLAAADYEGTGGEPVTVEVPSGNGYTIGAELAEQDVVASAAAFVHAFNANPDAAAIQPGTREMRLQMSAASAVELLAQNEVDRSGFTVPEGYTVDQIKQSLIDQGWPQADVDAAFEDIASLLPPEADGEPEGWLFPSTYAVKPDQTPAAEVVQQMIAETTSLLDALEVPADQRETVLIKASLIEREARMAEDRPIMAAAIENRLAVDEWLGIDASLLYGLGRTSGGLTSAELADGSNPYNLSVRGNKGLPPTPIASPSRASIEAVMNPADDPEVFFWCTVNLETGETKFANTQAEHDENVAELHAWMEANPGWNG</sequence>
<evidence type="ECO:0000256" key="1">
    <source>
        <dbReference type="ARBA" id="ARBA00022475"/>
    </source>
</evidence>
<dbReference type="Pfam" id="PF02618">
    <property type="entry name" value="YceG"/>
    <property type="match status" value="1"/>
</dbReference>
<keyword evidence="5 7" id="KW-0456">Lyase</keyword>
<comment type="catalytic activity">
    <reaction evidence="7">
        <text>a peptidoglycan chain = a peptidoglycan chain with N-acetyl-1,6-anhydromuramyl-[peptide] at the reducing end + a peptidoglycan chain with N-acetylglucosamine at the non-reducing end.</text>
        <dbReference type="EC" id="4.2.2.29"/>
    </reaction>
</comment>
<organism evidence="9 10">
    <name type="scientific">Promicromonospora umidemergens</name>
    <dbReference type="NCBI Taxonomy" id="629679"/>
    <lineage>
        <taxon>Bacteria</taxon>
        <taxon>Bacillati</taxon>
        <taxon>Actinomycetota</taxon>
        <taxon>Actinomycetes</taxon>
        <taxon>Micrococcales</taxon>
        <taxon>Promicromonosporaceae</taxon>
        <taxon>Promicromonospora</taxon>
    </lineage>
</organism>
<comment type="similarity">
    <text evidence="7">Belongs to the transglycosylase MltG family.</text>
</comment>
<keyword evidence="1 7" id="KW-1003">Cell membrane</keyword>
<evidence type="ECO:0000313" key="9">
    <source>
        <dbReference type="EMBL" id="GAA4712055.1"/>
    </source>
</evidence>
<gene>
    <name evidence="9" type="primary">mltG_1</name>
    <name evidence="7" type="synonym">mltG</name>
    <name evidence="9" type="ORF">GCM10023198_38650</name>
</gene>
<evidence type="ECO:0000256" key="2">
    <source>
        <dbReference type="ARBA" id="ARBA00022692"/>
    </source>
</evidence>
<evidence type="ECO:0000256" key="7">
    <source>
        <dbReference type="HAMAP-Rule" id="MF_02065"/>
    </source>
</evidence>
<dbReference type="Gene3D" id="3.30.1490.480">
    <property type="entry name" value="Endolytic murein transglycosylase"/>
    <property type="match status" value="1"/>
</dbReference>
<evidence type="ECO:0000256" key="8">
    <source>
        <dbReference type="SAM" id="MobiDB-lite"/>
    </source>
</evidence>
<feature type="region of interest" description="Disordered" evidence="8">
    <location>
        <begin position="1"/>
        <end position="45"/>
    </location>
</feature>
<comment type="caution">
    <text evidence="9">The sequence shown here is derived from an EMBL/GenBank/DDBJ whole genome shotgun (WGS) entry which is preliminary data.</text>
</comment>
<name>A0ABP8XNY0_9MICO</name>
<dbReference type="PANTHER" id="PTHR30518:SF2">
    <property type="entry name" value="ENDOLYTIC MUREIN TRANSGLYCOSYLASE"/>
    <property type="match status" value="1"/>
</dbReference>
<dbReference type="HAMAP" id="MF_02065">
    <property type="entry name" value="MltG"/>
    <property type="match status" value="1"/>
</dbReference>
<evidence type="ECO:0000256" key="3">
    <source>
        <dbReference type="ARBA" id="ARBA00022989"/>
    </source>
</evidence>
<feature type="compositionally biased region" description="Basic residues" evidence="8">
    <location>
        <begin position="35"/>
        <end position="45"/>
    </location>
</feature>
<keyword evidence="4 7" id="KW-0472">Membrane</keyword>
<feature type="compositionally biased region" description="Basic and acidic residues" evidence="8">
    <location>
        <begin position="23"/>
        <end position="34"/>
    </location>
</feature>
<evidence type="ECO:0000256" key="4">
    <source>
        <dbReference type="ARBA" id="ARBA00023136"/>
    </source>
</evidence>
<dbReference type="NCBIfam" id="TIGR00247">
    <property type="entry name" value="endolytic transglycosylase MltG"/>
    <property type="match status" value="1"/>
</dbReference>
<feature type="site" description="Important for catalytic activity" evidence="7">
    <location>
        <position position="266"/>
    </location>
</feature>
<comment type="function">
    <text evidence="7">Functions as a peptidoglycan terminase that cleaves nascent peptidoglycan strands endolytically to terminate their elongation.</text>
</comment>
<feature type="transmembrane region" description="Helical" evidence="7">
    <location>
        <begin position="50"/>
        <end position="69"/>
    </location>
</feature>
<dbReference type="Proteomes" id="UP001500843">
    <property type="component" value="Unassembled WGS sequence"/>
</dbReference>
<comment type="subcellular location">
    <subcellularLocation>
        <location evidence="7">Cell membrane</location>
        <topology evidence="7">Single-pass membrane protein</topology>
    </subcellularLocation>
</comment>
<accession>A0ABP8XNY0</accession>
<keyword evidence="3 7" id="KW-1133">Transmembrane helix</keyword>
<keyword evidence="2 7" id="KW-0812">Transmembrane</keyword>
<protein>
    <recommendedName>
        <fullName evidence="7">Endolytic murein transglycosylase</fullName>
        <ecNumber evidence="7">4.2.2.29</ecNumber>
    </recommendedName>
    <alternativeName>
        <fullName evidence="7">Peptidoglycan lytic transglycosylase</fullName>
    </alternativeName>
    <alternativeName>
        <fullName evidence="7">Peptidoglycan polymerization terminase</fullName>
    </alternativeName>
</protein>
<reference evidence="10" key="1">
    <citation type="journal article" date="2019" name="Int. J. Syst. Evol. Microbiol.">
        <title>The Global Catalogue of Microorganisms (GCM) 10K type strain sequencing project: providing services to taxonomists for standard genome sequencing and annotation.</title>
        <authorList>
            <consortium name="The Broad Institute Genomics Platform"/>
            <consortium name="The Broad Institute Genome Sequencing Center for Infectious Disease"/>
            <person name="Wu L."/>
            <person name="Ma J."/>
        </authorList>
    </citation>
    <scope>NUCLEOTIDE SEQUENCE [LARGE SCALE GENOMIC DNA]</scope>
    <source>
        <strain evidence="10">JCM 17975</strain>
    </source>
</reference>
<dbReference type="InterPro" id="IPR003770">
    <property type="entry name" value="MLTG-like"/>
</dbReference>
<evidence type="ECO:0000256" key="6">
    <source>
        <dbReference type="ARBA" id="ARBA00023316"/>
    </source>
</evidence>
<dbReference type="PANTHER" id="PTHR30518">
    <property type="entry name" value="ENDOLYTIC MUREIN TRANSGLYCOSYLASE"/>
    <property type="match status" value="1"/>
</dbReference>
<keyword evidence="10" id="KW-1185">Reference proteome</keyword>
<evidence type="ECO:0000256" key="5">
    <source>
        <dbReference type="ARBA" id="ARBA00023239"/>
    </source>
</evidence>
<proteinExistence type="inferred from homology"/>